<gene>
    <name evidence="3" type="ORF">C7M84_010124</name>
</gene>
<keyword evidence="4" id="KW-1185">Reference proteome</keyword>
<keyword evidence="1" id="KW-0812">Transmembrane</keyword>
<dbReference type="PANTHER" id="PTHR45036">
    <property type="entry name" value="METHYLTRANSFERASE LIKE 7B"/>
    <property type="match status" value="1"/>
</dbReference>
<comment type="caution">
    <text evidence="3">The sequence shown here is derived from an EMBL/GenBank/DDBJ whole genome shotgun (WGS) entry which is preliminary data.</text>
</comment>
<dbReference type="Gene3D" id="3.40.50.150">
    <property type="entry name" value="Vaccinia Virus protein VP39"/>
    <property type="match status" value="1"/>
</dbReference>
<dbReference type="STRING" id="6689.A0A423T4V2"/>
<dbReference type="InterPro" id="IPR052356">
    <property type="entry name" value="Thiol_S-MT"/>
</dbReference>
<dbReference type="SUPFAM" id="SSF53335">
    <property type="entry name" value="S-adenosyl-L-methionine-dependent methyltransferases"/>
    <property type="match status" value="1"/>
</dbReference>
<dbReference type="InterPro" id="IPR013216">
    <property type="entry name" value="Methyltransf_11"/>
</dbReference>
<dbReference type="OrthoDB" id="416496at2759"/>
<dbReference type="AlphaFoldDB" id="A0A423T4V2"/>
<proteinExistence type="predicted"/>
<protein>
    <recommendedName>
        <fullName evidence="2">Methyltransferase type 11 domain-containing protein</fullName>
    </recommendedName>
</protein>
<feature type="transmembrane region" description="Helical" evidence="1">
    <location>
        <begin position="30"/>
        <end position="47"/>
    </location>
</feature>
<dbReference type="InterPro" id="IPR029063">
    <property type="entry name" value="SAM-dependent_MTases_sf"/>
</dbReference>
<evidence type="ECO:0000313" key="3">
    <source>
        <dbReference type="EMBL" id="ROT71546.1"/>
    </source>
</evidence>
<dbReference type="CDD" id="cd02440">
    <property type="entry name" value="AdoMet_MTases"/>
    <property type="match status" value="1"/>
</dbReference>
<evidence type="ECO:0000259" key="2">
    <source>
        <dbReference type="Pfam" id="PF08241"/>
    </source>
</evidence>
<dbReference type="Proteomes" id="UP000283509">
    <property type="component" value="Unassembled WGS sequence"/>
</dbReference>
<organism evidence="3 4">
    <name type="scientific">Penaeus vannamei</name>
    <name type="common">Whiteleg shrimp</name>
    <name type="synonym">Litopenaeus vannamei</name>
    <dbReference type="NCBI Taxonomy" id="6689"/>
    <lineage>
        <taxon>Eukaryota</taxon>
        <taxon>Metazoa</taxon>
        <taxon>Ecdysozoa</taxon>
        <taxon>Arthropoda</taxon>
        <taxon>Crustacea</taxon>
        <taxon>Multicrustacea</taxon>
        <taxon>Malacostraca</taxon>
        <taxon>Eumalacostraca</taxon>
        <taxon>Eucarida</taxon>
        <taxon>Decapoda</taxon>
        <taxon>Dendrobranchiata</taxon>
        <taxon>Penaeoidea</taxon>
        <taxon>Penaeidae</taxon>
        <taxon>Penaeus</taxon>
    </lineage>
</organism>
<reference evidence="3 4" key="1">
    <citation type="submission" date="2018-04" db="EMBL/GenBank/DDBJ databases">
        <authorList>
            <person name="Zhang X."/>
            <person name="Yuan J."/>
            <person name="Li F."/>
            <person name="Xiang J."/>
        </authorList>
    </citation>
    <scope>NUCLEOTIDE SEQUENCE [LARGE SCALE GENOMIC DNA]</scope>
    <source>
        <tissue evidence="3">Muscle</tissue>
    </source>
</reference>
<name>A0A423T4V2_PENVA</name>
<dbReference type="EMBL" id="QCYY01002281">
    <property type="protein sequence ID" value="ROT71546.1"/>
    <property type="molecule type" value="Genomic_DNA"/>
</dbReference>
<dbReference type="Pfam" id="PF08241">
    <property type="entry name" value="Methyltransf_11"/>
    <property type="match status" value="1"/>
</dbReference>
<feature type="domain" description="Methyltransferase type 11" evidence="2">
    <location>
        <begin position="97"/>
        <end position="194"/>
    </location>
</feature>
<evidence type="ECO:0000256" key="1">
    <source>
        <dbReference type="SAM" id="Phobius"/>
    </source>
</evidence>
<dbReference type="GO" id="GO:0008757">
    <property type="term" value="F:S-adenosylmethionine-dependent methyltransferase activity"/>
    <property type="evidence" value="ECO:0007669"/>
    <property type="project" value="InterPro"/>
</dbReference>
<accession>A0A423T4V2</accession>
<evidence type="ECO:0000313" key="4">
    <source>
        <dbReference type="Proteomes" id="UP000283509"/>
    </source>
</evidence>
<keyword evidence="1" id="KW-0472">Membrane</keyword>
<keyword evidence="1" id="KW-1133">Transmembrane helix</keyword>
<dbReference type="PANTHER" id="PTHR45036:SF1">
    <property type="entry name" value="METHYLTRANSFERASE LIKE 7A"/>
    <property type="match status" value="1"/>
</dbReference>
<sequence>MTSVFEKTLSYETFKEAASVIRNYASEHRGLGYIACGAVVFGFGPMLRKKFFAWFNNQVTKMKNEEYEALKREAFAGLATQQSSDPEFQKVSALKILEIGVGSGTNFSFYPDGSHLTVVDPNPYFADYYMQNRKKFPNIKAETVIVSYGEDMDMVESNSVDAVVITLVLCSVKDVAKVVSQIKRVLVPGGKFYFIEHIQEWDQSSHGYRWFIQNLLTWSRIWPFFFEGCNLNRNPLPFIQSVGFSEVQYERLYAPMPAKVFMVASPHVRGVATK</sequence>
<reference evidence="3 4" key="2">
    <citation type="submission" date="2019-01" db="EMBL/GenBank/DDBJ databases">
        <title>The decoding of complex shrimp genome reveals the adaptation for benthos swimmer, frequently molting mechanism and breeding impact on genome.</title>
        <authorList>
            <person name="Sun Y."/>
            <person name="Gao Y."/>
            <person name="Yu Y."/>
        </authorList>
    </citation>
    <scope>NUCLEOTIDE SEQUENCE [LARGE SCALE GENOMIC DNA]</scope>
    <source>
        <tissue evidence="3">Muscle</tissue>
    </source>
</reference>